<reference evidence="2" key="1">
    <citation type="journal article" date="2023" name="Nat. Plants">
        <title>Single-cell RNA sequencing provides a high-resolution roadmap for understanding the multicellular compartmentation of specialized metabolism.</title>
        <authorList>
            <person name="Sun S."/>
            <person name="Shen X."/>
            <person name="Li Y."/>
            <person name="Li Y."/>
            <person name="Wang S."/>
            <person name="Li R."/>
            <person name="Zhang H."/>
            <person name="Shen G."/>
            <person name="Guo B."/>
            <person name="Wei J."/>
            <person name="Xu J."/>
            <person name="St-Pierre B."/>
            <person name="Chen S."/>
            <person name="Sun C."/>
        </authorList>
    </citation>
    <scope>NUCLEOTIDE SEQUENCE [LARGE SCALE GENOMIC DNA]</scope>
</reference>
<proteinExistence type="predicted"/>
<dbReference type="EMBL" id="CM044704">
    <property type="protein sequence ID" value="KAI5666114.1"/>
    <property type="molecule type" value="Genomic_DNA"/>
</dbReference>
<evidence type="ECO:0000313" key="2">
    <source>
        <dbReference type="Proteomes" id="UP001060085"/>
    </source>
</evidence>
<keyword evidence="2" id="KW-1185">Reference proteome</keyword>
<organism evidence="1 2">
    <name type="scientific">Catharanthus roseus</name>
    <name type="common">Madagascar periwinkle</name>
    <name type="synonym">Vinca rosea</name>
    <dbReference type="NCBI Taxonomy" id="4058"/>
    <lineage>
        <taxon>Eukaryota</taxon>
        <taxon>Viridiplantae</taxon>
        <taxon>Streptophyta</taxon>
        <taxon>Embryophyta</taxon>
        <taxon>Tracheophyta</taxon>
        <taxon>Spermatophyta</taxon>
        <taxon>Magnoliopsida</taxon>
        <taxon>eudicotyledons</taxon>
        <taxon>Gunneridae</taxon>
        <taxon>Pentapetalae</taxon>
        <taxon>asterids</taxon>
        <taxon>lamiids</taxon>
        <taxon>Gentianales</taxon>
        <taxon>Apocynaceae</taxon>
        <taxon>Rauvolfioideae</taxon>
        <taxon>Vinceae</taxon>
        <taxon>Catharanthinae</taxon>
        <taxon>Catharanthus</taxon>
    </lineage>
</organism>
<gene>
    <name evidence="1" type="ORF">M9H77_15967</name>
</gene>
<protein>
    <submittedName>
        <fullName evidence="1">Uncharacterized protein</fullName>
    </submittedName>
</protein>
<name>A0ACC0AZ05_CATRO</name>
<accession>A0ACC0AZ05</accession>
<dbReference type="Proteomes" id="UP001060085">
    <property type="component" value="Linkage Group LG04"/>
</dbReference>
<evidence type="ECO:0000313" key="1">
    <source>
        <dbReference type="EMBL" id="KAI5666114.1"/>
    </source>
</evidence>
<comment type="caution">
    <text evidence="1">The sequence shown here is derived from an EMBL/GenBank/DDBJ whole genome shotgun (WGS) entry which is preliminary data.</text>
</comment>
<sequence>MASRSYIFLLLLGLCFFSVSAEVFESIDCGSTDIMYKDENSILWTGDANFNRNGLSKSVQITNNSLSHVMDTLRVFNGGRNKYCYKIKVDNKGERILVRASFYYGNYDGKSAPPSFDLSFDGNNWVTVHTYSDRAVYYEVIYVVKGDYTSICVAQINPDQFPFISALELRSLPPTMYSQVDANHALFLNRRIAYGTNATIRFTDDKYDRIWTPMAGGNGIISISSNTDIIVDDGDFPPKKVLQNAITTSTTSQILQLGTIGFPDFEVPVYLNMYFSELMQLNSTQKRSFTILKGNQTISSPILPPFGGFKELSGNLTASSNTSLFLVPTPDSTLPALINAVELFSISDALTDGTDSRDVDGLTSLQIAFDALNDWSGDPCLPSPYTWDWLNCSNDATPRVTALYLSSFGLFGSLPDFSSMDNLEIINLQNNSLIGPIPEFLGTFPNLKDLNLADNQFSGPIPASLASKNGLKLVVTGNPDLCSSGGSCETTRGPGSGSSSENPLGGHGPIAAGVGGKKSKGNNKQPIILGTTIPASLVILIACIFAILQYSKRRAVAASMALPNANANAGQSPGIGNTFPMPPLNPQMVRNGNGGQVAMNEIKVDRNEKIIDPTAQAAGNGRRRVIDLIWGNQIRCKCSDFEFLDLESWFRSSICSDFRNFMD</sequence>